<proteinExistence type="predicted"/>
<evidence type="ECO:0000256" key="2">
    <source>
        <dbReference type="ARBA" id="ARBA00022475"/>
    </source>
</evidence>
<keyword evidence="2" id="KW-1003">Cell membrane</keyword>
<gene>
    <name evidence="8" type="ORF">ACFOMF_17985</name>
</gene>
<keyword evidence="5 6" id="KW-0472">Membrane</keyword>
<keyword evidence="4 6" id="KW-1133">Transmembrane helix</keyword>
<comment type="caution">
    <text evidence="8">The sequence shown here is derived from an EMBL/GenBank/DDBJ whole genome shotgun (WGS) entry which is preliminary data.</text>
</comment>
<feature type="transmembrane region" description="Helical" evidence="6">
    <location>
        <begin position="35"/>
        <end position="55"/>
    </location>
</feature>
<dbReference type="EMBL" id="JBHRXZ010000029">
    <property type="protein sequence ID" value="MFC3609662.1"/>
    <property type="molecule type" value="Genomic_DNA"/>
</dbReference>
<dbReference type="Pfam" id="PF13396">
    <property type="entry name" value="PLDc_N"/>
    <property type="match status" value="1"/>
</dbReference>
<dbReference type="Proteomes" id="UP001595630">
    <property type="component" value="Unassembled WGS sequence"/>
</dbReference>
<keyword evidence="9" id="KW-1185">Reference proteome</keyword>
<dbReference type="RefSeq" id="WP_386367569.1">
    <property type="nucleotide sequence ID" value="NZ_JBHRXZ010000029.1"/>
</dbReference>
<keyword evidence="3 6" id="KW-0812">Transmembrane</keyword>
<dbReference type="InterPro" id="IPR027379">
    <property type="entry name" value="CLS_N"/>
</dbReference>
<evidence type="ECO:0000313" key="8">
    <source>
        <dbReference type="EMBL" id="MFC3609662.1"/>
    </source>
</evidence>
<evidence type="ECO:0000313" key="9">
    <source>
        <dbReference type="Proteomes" id="UP001595630"/>
    </source>
</evidence>
<evidence type="ECO:0000256" key="6">
    <source>
        <dbReference type="SAM" id="Phobius"/>
    </source>
</evidence>
<evidence type="ECO:0000256" key="4">
    <source>
        <dbReference type="ARBA" id="ARBA00022989"/>
    </source>
</evidence>
<feature type="domain" description="Cardiolipin synthase N-terminal" evidence="7">
    <location>
        <begin position="14"/>
        <end position="56"/>
    </location>
</feature>
<evidence type="ECO:0000259" key="7">
    <source>
        <dbReference type="Pfam" id="PF13396"/>
    </source>
</evidence>
<reference evidence="9" key="1">
    <citation type="journal article" date="2019" name="Int. J. Syst. Evol. Microbiol.">
        <title>The Global Catalogue of Microorganisms (GCM) 10K type strain sequencing project: providing services to taxonomists for standard genome sequencing and annotation.</title>
        <authorList>
            <consortium name="The Broad Institute Genomics Platform"/>
            <consortium name="The Broad Institute Genome Sequencing Center for Infectious Disease"/>
            <person name="Wu L."/>
            <person name="Ma J."/>
        </authorList>
    </citation>
    <scope>NUCLEOTIDE SEQUENCE [LARGE SCALE GENOMIC DNA]</scope>
    <source>
        <strain evidence="9">KCTC 42447</strain>
    </source>
</reference>
<sequence>MQVWLMLALAAVLLLNLWAIIGVFRSDASVGVKALWAIGISLFPIVGLVAWLLLGPRPGRGRSLR</sequence>
<protein>
    <submittedName>
        <fullName evidence="8">PLDc N-terminal domain-containing protein</fullName>
    </submittedName>
</protein>
<name>A0ABV7TAP5_9GAMM</name>
<comment type="subcellular location">
    <subcellularLocation>
        <location evidence="1">Cell membrane</location>
        <topology evidence="1">Multi-pass membrane protein</topology>
    </subcellularLocation>
</comment>
<evidence type="ECO:0000256" key="3">
    <source>
        <dbReference type="ARBA" id="ARBA00022692"/>
    </source>
</evidence>
<evidence type="ECO:0000256" key="5">
    <source>
        <dbReference type="ARBA" id="ARBA00023136"/>
    </source>
</evidence>
<evidence type="ECO:0000256" key="1">
    <source>
        <dbReference type="ARBA" id="ARBA00004651"/>
    </source>
</evidence>
<accession>A0ABV7TAP5</accession>
<organism evidence="8 9">
    <name type="scientific">Stutzerimonas tarimensis</name>
    <dbReference type="NCBI Taxonomy" id="1507735"/>
    <lineage>
        <taxon>Bacteria</taxon>
        <taxon>Pseudomonadati</taxon>
        <taxon>Pseudomonadota</taxon>
        <taxon>Gammaproteobacteria</taxon>
        <taxon>Pseudomonadales</taxon>
        <taxon>Pseudomonadaceae</taxon>
        <taxon>Stutzerimonas</taxon>
    </lineage>
</organism>